<reference evidence="3 4" key="1">
    <citation type="submission" date="2020-04" db="EMBL/GenBank/DDBJ databases">
        <title>Massilia sp. RP-1-19 isolated from soil.</title>
        <authorList>
            <person name="Dahal R.H."/>
        </authorList>
    </citation>
    <scope>NUCLEOTIDE SEQUENCE [LARGE SCALE GENOMIC DNA]</scope>
    <source>
        <strain evidence="3 4">RP-1-19</strain>
    </source>
</reference>
<dbReference type="Pfam" id="PF19780">
    <property type="entry name" value="DUF6265"/>
    <property type="match status" value="1"/>
</dbReference>
<organism evidence="3 4">
    <name type="scientific">Massilia polaris</name>
    <dbReference type="NCBI Taxonomy" id="2728846"/>
    <lineage>
        <taxon>Bacteria</taxon>
        <taxon>Pseudomonadati</taxon>
        <taxon>Pseudomonadota</taxon>
        <taxon>Betaproteobacteria</taxon>
        <taxon>Burkholderiales</taxon>
        <taxon>Oxalobacteraceae</taxon>
        <taxon>Telluria group</taxon>
        <taxon>Massilia</taxon>
    </lineage>
</organism>
<feature type="chain" id="PRO_5032529052" description="DUF6265 domain-containing protein" evidence="1">
    <location>
        <begin position="26"/>
        <end position="163"/>
    </location>
</feature>
<sequence length="163" mass="17348">MTIFTPRLPSLLAAAFAFCSCAAHAAPDPVARVAWLQGCWRASGAEAGSLEQWTAPAGGTMLGLSRTVKGGKTVAHEFLQIRETAPGRLAYIAMPSGQATTTFALTEASANHAVFEDPAHDFPQRVIYRRDGETILNARIEGTLGGKAKGIDFPMQRTSCDAR</sequence>
<accession>A0A848HLM7</accession>
<dbReference type="Proteomes" id="UP000583752">
    <property type="component" value="Unassembled WGS sequence"/>
</dbReference>
<gene>
    <name evidence="3" type="ORF">HHL21_13595</name>
</gene>
<keyword evidence="4" id="KW-1185">Reference proteome</keyword>
<protein>
    <recommendedName>
        <fullName evidence="2">DUF6265 domain-containing protein</fullName>
    </recommendedName>
</protein>
<evidence type="ECO:0000313" key="3">
    <source>
        <dbReference type="EMBL" id="NML62092.1"/>
    </source>
</evidence>
<evidence type="ECO:0000256" key="1">
    <source>
        <dbReference type="SAM" id="SignalP"/>
    </source>
</evidence>
<dbReference type="PROSITE" id="PS51257">
    <property type="entry name" value="PROKAR_LIPOPROTEIN"/>
    <property type="match status" value="1"/>
</dbReference>
<proteinExistence type="predicted"/>
<keyword evidence="1" id="KW-0732">Signal</keyword>
<feature type="domain" description="DUF6265" evidence="2">
    <location>
        <begin position="34"/>
        <end position="141"/>
    </location>
</feature>
<dbReference type="RefSeq" id="WP_169466723.1">
    <property type="nucleotide sequence ID" value="NZ_JABBGG010000007.1"/>
</dbReference>
<evidence type="ECO:0000313" key="4">
    <source>
        <dbReference type="Proteomes" id="UP000583752"/>
    </source>
</evidence>
<feature type="signal peptide" evidence="1">
    <location>
        <begin position="1"/>
        <end position="25"/>
    </location>
</feature>
<dbReference type="InterPro" id="IPR046232">
    <property type="entry name" value="DUF6265"/>
</dbReference>
<dbReference type="EMBL" id="JABBGG010000007">
    <property type="protein sequence ID" value="NML62092.1"/>
    <property type="molecule type" value="Genomic_DNA"/>
</dbReference>
<dbReference type="AlphaFoldDB" id="A0A848HLM7"/>
<name>A0A848HLM7_9BURK</name>
<evidence type="ECO:0000259" key="2">
    <source>
        <dbReference type="Pfam" id="PF19780"/>
    </source>
</evidence>
<comment type="caution">
    <text evidence="3">The sequence shown here is derived from an EMBL/GenBank/DDBJ whole genome shotgun (WGS) entry which is preliminary data.</text>
</comment>